<accession>A0A5N6KQ28</accession>
<dbReference type="Pfam" id="PF18785">
    <property type="entry name" value="Inv-AAD"/>
    <property type="match status" value="1"/>
</dbReference>
<protein>
    <recommendedName>
        <fullName evidence="1">CMP/dCMP-type deaminase domain-containing protein</fullName>
    </recommendedName>
</protein>
<dbReference type="AlphaFoldDB" id="A0A5N6KQ28"/>
<evidence type="ECO:0000259" key="1">
    <source>
        <dbReference type="PROSITE" id="PS51747"/>
    </source>
</evidence>
<proteinExistence type="predicted"/>
<sequence>MAQSEPLEDDVGSQQHRYMRMAIEQARKSPPKPTNFCVGALLVDEAGPAGAILASGYTLELPGNTHAEQCCFQKIAQAHGIPEDQIGNVIPATTVLYTTMEPCVERLSGNLPCLERVLRITKGGGQVIRKVYTGVKEPSKFVNENNCEARLKAAGIEQIHVTGFEDAILAVATAGHEKQGP</sequence>
<dbReference type="SUPFAM" id="SSF53927">
    <property type="entry name" value="Cytidine deaminase-like"/>
    <property type="match status" value="1"/>
</dbReference>
<organism evidence="2 3">
    <name type="scientific">Carpinus fangiana</name>
    <dbReference type="NCBI Taxonomy" id="176857"/>
    <lineage>
        <taxon>Eukaryota</taxon>
        <taxon>Viridiplantae</taxon>
        <taxon>Streptophyta</taxon>
        <taxon>Embryophyta</taxon>
        <taxon>Tracheophyta</taxon>
        <taxon>Spermatophyta</taxon>
        <taxon>Magnoliopsida</taxon>
        <taxon>eudicotyledons</taxon>
        <taxon>Gunneridae</taxon>
        <taxon>Pentapetalae</taxon>
        <taxon>rosids</taxon>
        <taxon>fabids</taxon>
        <taxon>Fagales</taxon>
        <taxon>Betulaceae</taxon>
        <taxon>Carpinus</taxon>
    </lineage>
</organism>
<dbReference type="PROSITE" id="PS51747">
    <property type="entry name" value="CYT_DCMP_DEAMINASES_2"/>
    <property type="match status" value="1"/>
</dbReference>
<evidence type="ECO:0000313" key="3">
    <source>
        <dbReference type="Proteomes" id="UP000327013"/>
    </source>
</evidence>
<dbReference type="EMBL" id="VIBQ01000009">
    <property type="protein sequence ID" value="KAB8337273.1"/>
    <property type="molecule type" value="Genomic_DNA"/>
</dbReference>
<feature type="domain" description="CMP/dCMP-type deaminase" evidence="1">
    <location>
        <begin position="13"/>
        <end position="158"/>
    </location>
</feature>
<reference evidence="2 3" key="1">
    <citation type="submission" date="2019-06" db="EMBL/GenBank/DDBJ databases">
        <title>A chromosomal-level reference genome of Carpinus fangiana (Coryloideae, Betulaceae).</title>
        <authorList>
            <person name="Yang X."/>
            <person name="Wang Z."/>
            <person name="Zhang L."/>
            <person name="Hao G."/>
            <person name="Liu J."/>
            <person name="Yang Y."/>
        </authorList>
    </citation>
    <scope>NUCLEOTIDE SEQUENCE [LARGE SCALE GENOMIC DNA]</scope>
    <source>
        <strain evidence="2">Cfa_2016G</strain>
        <tissue evidence="2">Leaf</tissue>
    </source>
</reference>
<keyword evidence="3" id="KW-1185">Reference proteome</keyword>
<comment type="caution">
    <text evidence="2">The sequence shown here is derived from an EMBL/GenBank/DDBJ whole genome shotgun (WGS) entry which is preliminary data.</text>
</comment>
<dbReference type="GO" id="GO:0003824">
    <property type="term" value="F:catalytic activity"/>
    <property type="evidence" value="ECO:0007669"/>
    <property type="project" value="InterPro"/>
</dbReference>
<dbReference type="InterPro" id="IPR002125">
    <property type="entry name" value="CMP_dCMP_dom"/>
</dbReference>
<evidence type="ECO:0000313" key="2">
    <source>
        <dbReference type="EMBL" id="KAB8337273.1"/>
    </source>
</evidence>
<gene>
    <name evidence="2" type="ORF">FH972_021574</name>
</gene>
<dbReference type="OrthoDB" id="252265at2759"/>
<dbReference type="Proteomes" id="UP000327013">
    <property type="component" value="Unassembled WGS sequence"/>
</dbReference>
<name>A0A5N6KQ28_9ROSI</name>
<dbReference type="Gene3D" id="3.40.140.10">
    <property type="entry name" value="Cytidine Deaminase, domain 2"/>
    <property type="match status" value="1"/>
</dbReference>
<dbReference type="InterPro" id="IPR016193">
    <property type="entry name" value="Cytidine_deaminase-like"/>
</dbReference>